<dbReference type="EMBL" id="BARS01053659">
    <property type="protein sequence ID" value="GAG52894.1"/>
    <property type="molecule type" value="Genomic_DNA"/>
</dbReference>
<dbReference type="PANTHER" id="PTHR43100:SF1">
    <property type="entry name" value="GLUTAMATE SYNTHASE [NADPH] SMALL CHAIN"/>
    <property type="match status" value="1"/>
</dbReference>
<reference evidence="3" key="1">
    <citation type="journal article" date="2014" name="Front. Microbiol.">
        <title>High frequency of phylogenetically diverse reductive dehalogenase-homologous genes in deep subseafloor sedimentary metagenomes.</title>
        <authorList>
            <person name="Kawai M."/>
            <person name="Futagami T."/>
            <person name="Toyoda A."/>
            <person name="Takaki Y."/>
            <person name="Nishi S."/>
            <person name="Hori S."/>
            <person name="Arai W."/>
            <person name="Tsubouchi T."/>
            <person name="Morono Y."/>
            <person name="Uchiyama I."/>
            <person name="Ito T."/>
            <person name="Fujiyama A."/>
            <person name="Inagaki F."/>
            <person name="Takami H."/>
        </authorList>
    </citation>
    <scope>NUCLEOTIDE SEQUENCE</scope>
    <source>
        <strain evidence="3">Expedition CK06-06</strain>
    </source>
</reference>
<evidence type="ECO:0000313" key="3">
    <source>
        <dbReference type="EMBL" id="GAG52894.1"/>
    </source>
</evidence>
<feature type="domain" description="FAD/NAD(P)-binding" evidence="2">
    <location>
        <begin position="33"/>
        <end position="123"/>
    </location>
</feature>
<proteinExistence type="predicted"/>
<feature type="non-terminal residue" evidence="3">
    <location>
        <position position="225"/>
    </location>
</feature>
<dbReference type="AlphaFoldDB" id="X0YAP4"/>
<dbReference type="InterPro" id="IPR023753">
    <property type="entry name" value="FAD/NAD-binding_dom"/>
</dbReference>
<sequence>CCTVFDARKQPGGMLRYGVPKKQLPTEVLDKEIALIEKLGVKFQVKTQIGTDLSLEDLRRDFDAVFVAVGQLKPGDAESMGIEANPNGITVKGKTYQTNLQGVFAGGDAVHKRRLAIRAVADGKEAAVSISQYLSGCSVTGPVKEFNTHIGKLRDGEIENFLACADKAERTSPANLGLDQNPPLAGSGKNGGFTDRQARKEATRCLHCDCRKADTCKLKQYARDG</sequence>
<organism evidence="3">
    <name type="scientific">marine sediment metagenome</name>
    <dbReference type="NCBI Taxonomy" id="412755"/>
    <lineage>
        <taxon>unclassified sequences</taxon>
        <taxon>metagenomes</taxon>
        <taxon>ecological metagenomes</taxon>
    </lineage>
</organism>
<dbReference type="Gene3D" id="3.50.50.60">
    <property type="entry name" value="FAD/NAD(P)-binding domain"/>
    <property type="match status" value="1"/>
</dbReference>
<accession>X0YAP4</accession>
<evidence type="ECO:0000259" key="2">
    <source>
        <dbReference type="Pfam" id="PF07992"/>
    </source>
</evidence>
<evidence type="ECO:0000256" key="1">
    <source>
        <dbReference type="SAM" id="MobiDB-lite"/>
    </source>
</evidence>
<dbReference type="PANTHER" id="PTHR43100">
    <property type="entry name" value="GLUTAMATE SYNTHASE [NADPH] SMALL CHAIN"/>
    <property type="match status" value="1"/>
</dbReference>
<gene>
    <name evidence="3" type="ORF">S01H1_79574</name>
</gene>
<name>X0YAP4_9ZZZZ</name>
<comment type="caution">
    <text evidence="3">The sequence shown here is derived from an EMBL/GenBank/DDBJ whole genome shotgun (WGS) entry which is preliminary data.</text>
</comment>
<dbReference type="InterPro" id="IPR036188">
    <property type="entry name" value="FAD/NAD-bd_sf"/>
</dbReference>
<feature type="non-terminal residue" evidence="3">
    <location>
        <position position="1"/>
    </location>
</feature>
<feature type="region of interest" description="Disordered" evidence="1">
    <location>
        <begin position="173"/>
        <end position="193"/>
    </location>
</feature>
<dbReference type="Pfam" id="PF07992">
    <property type="entry name" value="Pyr_redox_2"/>
    <property type="match status" value="1"/>
</dbReference>
<protein>
    <recommendedName>
        <fullName evidence="2">FAD/NAD(P)-binding domain-containing protein</fullName>
    </recommendedName>
</protein>
<dbReference type="InterPro" id="IPR051394">
    <property type="entry name" value="Glutamate_Synthase"/>
</dbReference>
<dbReference type="GO" id="GO:0016491">
    <property type="term" value="F:oxidoreductase activity"/>
    <property type="evidence" value="ECO:0007669"/>
    <property type="project" value="InterPro"/>
</dbReference>
<dbReference type="SUPFAM" id="SSF51905">
    <property type="entry name" value="FAD/NAD(P)-binding domain"/>
    <property type="match status" value="1"/>
</dbReference>